<accession>A0ACB9HMG1</accession>
<proteinExistence type="predicted"/>
<reference evidence="2" key="1">
    <citation type="journal article" date="2022" name="Mol. Ecol. Resour.">
        <title>The genomes of chicory, endive, great burdock and yacon provide insights into Asteraceae palaeo-polyploidization history and plant inulin production.</title>
        <authorList>
            <person name="Fan W."/>
            <person name="Wang S."/>
            <person name="Wang H."/>
            <person name="Wang A."/>
            <person name="Jiang F."/>
            <person name="Liu H."/>
            <person name="Zhao H."/>
            <person name="Xu D."/>
            <person name="Zhang Y."/>
        </authorList>
    </citation>
    <scope>NUCLEOTIDE SEQUENCE [LARGE SCALE GENOMIC DNA]</scope>
    <source>
        <strain evidence="2">cv. Yunnan</strain>
    </source>
</reference>
<protein>
    <submittedName>
        <fullName evidence="1">Uncharacterized protein</fullName>
    </submittedName>
</protein>
<name>A0ACB9HMG1_9ASTR</name>
<evidence type="ECO:0000313" key="1">
    <source>
        <dbReference type="EMBL" id="KAI3796909.1"/>
    </source>
</evidence>
<keyword evidence="2" id="KW-1185">Reference proteome</keyword>
<reference evidence="1 2" key="2">
    <citation type="journal article" date="2022" name="Mol. Ecol. Resour.">
        <title>The genomes of chicory, endive, great burdock and yacon provide insights into Asteraceae paleo-polyploidization history and plant inulin production.</title>
        <authorList>
            <person name="Fan W."/>
            <person name="Wang S."/>
            <person name="Wang H."/>
            <person name="Wang A."/>
            <person name="Jiang F."/>
            <person name="Liu H."/>
            <person name="Zhao H."/>
            <person name="Xu D."/>
            <person name="Zhang Y."/>
        </authorList>
    </citation>
    <scope>NUCLEOTIDE SEQUENCE [LARGE SCALE GENOMIC DNA]</scope>
    <source>
        <strain evidence="2">cv. Yunnan</strain>
        <tissue evidence="1">Leaves</tissue>
    </source>
</reference>
<dbReference type="EMBL" id="CM042029">
    <property type="protein sequence ID" value="KAI3796909.1"/>
    <property type="molecule type" value="Genomic_DNA"/>
</dbReference>
<comment type="caution">
    <text evidence="1">The sequence shown here is derived from an EMBL/GenBank/DDBJ whole genome shotgun (WGS) entry which is preliminary data.</text>
</comment>
<dbReference type="Proteomes" id="UP001056120">
    <property type="component" value="Linkage Group LG12"/>
</dbReference>
<organism evidence="1 2">
    <name type="scientific">Smallanthus sonchifolius</name>
    <dbReference type="NCBI Taxonomy" id="185202"/>
    <lineage>
        <taxon>Eukaryota</taxon>
        <taxon>Viridiplantae</taxon>
        <taxon>Streptophyta</taxon>
        <taxon>Embryophyta</taxon>
        <taxon>Tracheophyta</taxon>
        <taxon>Spermatophyta</taxon>
        <taxon>Magnoliopsida</taxon>
        <taxon>eudicotyledons</taxon>
        <taxon>Gunneridae</taxon>
        <taxon>Pentapetalae</taxon>
        <taxon>asterids</taxon>
        <taxon>campanulids</taxon>
        <taxon>Asterales</taxon>
        <taxon>Asteraceae</taxon>
        <taxon>Asteroideae</taxon>
        <taxon>Heliantheae alliance</taxon>
        <taxon>Millerieae</taxon>
        <taxon>Smallanthus</taxon>
    </lineage>
</organism>
<evidence type="ECO:0000313" key="2">
    <source>
        <dbReference type="Proteomes" id="UP001056120"/>
    </source>
</evidence>
<sequence length="70" mass="8307">MNMKKTSLRQFPIATAIKKVQLDLMEMLNISKCISTIEKKSFQVDKLQLQWSCSLVWFSLHNFYFYEVAI</sequence>
<gene>
    <name evidence="1" type="ORF">L1987_39596</name>
</gene>